<feature type="domain" description="TOG" evidence="19">
    <location>
        <begin position="805"/>
        <end position="1042"/>
    </location>
</feature>
<feature type="compositionally biased region" description="Polar residues" evidence="18">
    <location>
        <begin position="1037"/>
        <end position="1052"/>
    </location>
</feature>
<sequence>MEPSMEYCLAQVLQKDVGKRLQVGQELIDYFSDKQKSADLEHDQTMLDKMVDGLATSWVNSSNYKVVLLGIDIISALVSRLQDRFKAQIGTVLPSLLDRLGDSKDSVREQDQTLLLKIMEQAANPQYVWDRMLGGFKHKNFRTREGICLCLIATLNASGAQSLTLSKIVPHICNLLGDPNSQVRDAAINSLVEIYRHVGERVRADLSKKGLPQSRLNVIFTKFDEVQKSGNMVQTSVDKIFDDEDSVDGNRPSSASSSTSSKAPANSRRVGMGTTRRLGSAPLGSKSSTAKEGAGAVDEEDFIKAFEDVPTVQIYSSRDLEESINKIREILSDDKHDWEQRVSALKKIRSLLLAGAAEYDNFFQHLRLLDGAFKLSAKDLRSQVVREACITLGHLSSVLGNKFDHGAEAIMPTIFNLIPNSAKVMATSGVVAVRLIIRHTHIPRLIPIITSNCTSKSVAVRRRCFEFLDLLLQEWQTHSLERHISVLAETIKKGIHDADSEARIEARKCYWGFHSHFSREAEHLYHTLESSYQKALQSHLKNSDSIVSLPQSDRSSSSSQESLNRPLSAKRSPTGSTTSRASTVSTKSVSTPGSLQRSRSDVDVNAAASAKSKVMSSGASTPFSSAAALPPGSYASLGRIRTRRQSSGSATSVTSTPADTRGRSRAKVVSQSQPGSRSSSPGKLLGSSYGGLSSGTSRVQPVPSSSEKRSKIPRSQGCSRETSPNRIGLDRFGLGQPGRMPASVNAMRVLSTSTDLEAAVADALKKPVRRRYEPYGMYSDDDANSDASSACSERSYGSRNGGIPHYLRQTEDVAEVLNHCASSNWSERKEGLIGLQNLLKSQRTLSRVELKRLCEIFTRMFADPHSKVFSMFLETLVDFIIIHKDDLQDWLFVLLTQLLKKMGADLLGSVQAKVQKALDVTRDSFPFDQQFNILMRFIVDQTQTPNLKVKVAILKYIESLARQMDPTDFVNSSETRLAVSRIITWTTEPKSSDVRKAAQIVLISLFELNTPEFTMLLGALPKTFQDGATKLLHNHLKNSSNTSVGSPSNTLGRTPSRHSSSRTSPLTSPTNCSHGGLSPSMLDYDTENLNSDEIYSSLRGVTEAIEKFSFRSQEDLNEPIKRDGKKDCDIVSRDGGLALPSGDVRGSGDIVEGGRMALDNKTSLLNTQPPRAFSGPRAREYNPYPYADTINTYDKTALKEAVFDDDMDQLRDVPIDHSDLVADLLKELSNHNERVEERKGALLELLKITREDNLGVWEEHFKTILLLLLETLGDKDHSIRALALRVLREILRNQPARFKNYAELTIMKTLEAHKDSHKEVVRAAEEAASTLASSIHPEQCIKVLCPIIQTADYPINLAAIKMQTKVIERISKESLHQLLPDIIPGLLQGYDNTESSVRKASVFCLVAIYSVIGEELKPHLAQLTGSKMKLLNLYIKRAQTTNSNSSSSSDVSTHS</sequence>
<reference evidence="20" key="2">
    <citation type="submission" date="2025-09" db="UniProtKB">
        <authorList>
            <consortium name="Ensembl"/>
        </authorList>
    </citation>
    <scope>IDENTIFICATION</scope>
</reference>
<keyword evidence="11" id="KW-0498">Mitosis</keyword>
<keyword evidence="14" id="KW-0206">Cytoskeleton</keyword>
<dbReference type="Pfam" id="PF23271">
    <property type="entry name" value="HEAT_GCN1"/>
    <property type="match status" value="1"/>
</dbReference>
<evidence type="ECO:0000256" key="15">
    <source>
        <dbReference type="ARBA" id="ARBA00023306"/>
    </source>
</evidence>
<dbReference type="GO" id="GO:0008017">
    <property type="term" value="F:microtubule binding"/>
    <property type="evidence" value="ECO:0007669"/>
    <property type="project" value="TreeGrafter"/>
</dbReference>
<evidence type="ECO:0000256" key="11">
    <source>
        <dbReference type="ARBA" id="ARBA00022776"/>
    </source>
</evidence>
<evidence type="ECO:0000256" key="1">
    <source>
        <dbReference type="ARBA" id="ARBA00004186"/>
    </source>
</evidence>
<feature type="compositionally biased region" description="Low complexity" evidence="18">
    <location>
        <begin position="1061"/>
        <end position="1070"/>
    </location>
</feature>
<feature type="compositionally biased region" description="Low complexity" evidence="18">
    <location>
        <begin position="253"/>
        <end position="267"/>
    </location>
</feature>
<keyword evidence="7" id="KW-0963">Cytoplasm</keyword>
<dbReference type="GO" id="GO:0005876">
    <property type="term" value="C:spindle microtubule"/>
    <property type="evidence" value="ECO:0007669"/>
    <property type="project" value="TreeGrafter"/>
</dbReference>
<dbReference type="Pfam" id="PF21041">
    <property type="entry name" value="XMAP215_CLASP_TOG"/>
    <property type="match status" value="1"/>
</dbReference>
<dbReference type="GO" id="GO:0043515">
    <property type="term" value="F:kinetochore binding"/>
    <property type="evidence" value="ECO:0007669"/>
    <property type="project" value="TreeGrafter"/>
</dbReference>
<evidence type="ECO:0000313" key="21">
    <source>
        <dbReference type="Proteomes" id="UP000694409"/>
    </source>
</evidence>
<dbReference type="Ensembl" id="ENSSCAT00000018358.1">
    <property type="protein sequence ID" value="ENSSCAP00000016382.1"/>
    <property type="gene ID" value="ENSSCAG00000011981.1"/>
</dbReference>
<keyword evidence="9" id="KW-0493">Microtubule</keyword>
<evidence type="ECO:0000256" key="16">
    <source>
        <dbReference type="ARBA" id="ARBA00023328"/>
    </source>
</evidence>
<comment type="subcellular location">
    <subcellularLocation>
        <location evidence="4">Chromosome</location>
        <location evidence="4">Centromere</location>
        <location evidence="4">Kinetochore</location>
    </subcellularLocation>
    <subcellularLocation>
        <location evidence="2">Cytoplasm</location>
        <location evidence="2">Cytoskeleton</location>
        <location evidence="2">Microtubule organizing center</location>
        <location evidence="2">Centrosome</location>
    </subcellularLocation>
    <subcellularLocation>
        <location evidence="1">Cytoplasm</location>
        <location evidence="1">Cytoskeleton</location>
        <location evidence="1">Spindle</location>
    </subcellularLocation>
    <subcellularLocation>
        <location evidence="3">Golgi apparatus</location>
        <location evidence="3">trans-Golgi network</location>
    </subcellularLocation>
</comment>
<feature type="region of interest" description="Disordered" evidence="18">
    <location>
        <begin position="240"/>
        <end position="294"/>
    </location>
</feature>
<dbReference type="SUPFAM" id="SSF48371">
    <property type="entry name" value="ARM repeat"/>
    <property type="match status" value="2"/>
</dbReference>
<feature type="region of interest" description="Disordered" evidence="18">
    <location>
        <begin position="776"/>
        <end position="796"/>
    </location>
</feature>
<keyword evidence="13" id="KW-0333">Golgi apparatus</keyword>
<dbReference type="PANTHER" id="PTHR21567">
    <property type="entry name" value="CLASP"/>
    <property type="match status" value="1"/>
</dbReference>
<keyword evidence="21" id="KW-1185">Reference proteome</keyword>
<evidence type="ECO:0000256" key="6">
    <source>
        <dbReference type="ARBA" id="ARBA00022454"/>
    </source>
</evidence>
<feature type="domain" description="TOG" evidence="19">
    <location>
        <begin position="1"/>
        <end position="232"/>
    </location>
</feature>
<dbReference type="GO" id="GO:0030010">
    <property type="term" value="P:establishment of cell polarity"/>
    <property type="evidence" value="ECO:0007669"/>
    <property type="project" value="UniProtKB-ARBA"/>
</dbReference>
<dbReference type="GO" id="GO:0090307">
    <property type="term" value="P:mitotic spindle assembly"/>
    <property type="evidence" value="ECO:0007669"/>
    <property type="project" value="TreeGrafter"/>
</dbReference>
<keyword evidence="8" id="KW-0132">Cell division</keyword>
<dbReference type="GO" id="GO:0005794">
    <property type="term" value="C:Golgi apparatus"/>
    <property type="evidence" value="ECO:0007669"/>
    <property type="project" value="UniProtKB-SubCell"/>
</dbReference>
<dbReference type="GO" id="GO:0051301">
    <property type="term" value="P:cell division"/>
    <property type="evidence" value="ECO:0007669"/>
    <property type="project" value="UniProtKB-KW"/>
</dbReference>
<keyword evidence="6" id="KW-0158">Chromosome</keyword>
<dbReference type="InterPro" id="IPR057546">
    <property type="entry name" value="HEAT_GCN1"/>
</dbReference>
<dbReference type="InterPro" id="IPR024395">
    <property type="entry name" value="CLASP_N_dom"/>
</dbReference>
<organism evidence="20 21">
    <name type="scientific">Serinus canaria</name>
    <name type="common">Island canary</name>
    <name type="synonym">Fringilla canaria</name>
    <dbReference type="NCBI Taxonomy" id="9135"/>
    <lineage>
        <taxon>Eukaryota</taxon>
        <taxon>Metazoa</taxon>
        <taxon>Chordata</taxon>
        <taxon>Craniata</taxon>
        <taxon>Vertebrata</taxon>
        <taxon>Euteleostomi</taxon>
        <taxon>Archelosauria</taxon>
        <taxon>Archosauria</taxon>
        <taxon>Dinosauria</taxon>
        <taxon>Saurischia</taxon>
        <taxon>Theropoda</taxon>
        <taxon>Coelurosauria</taxon>
        <taxon>Aves</taxon>
        <taxon>Neognathae</taxon>
        <taxon>Neoaves</taxon>
        <taxon>Telluraves</taxon>
        <taxon>Australaves</taxon>
        <taxon>Passeriformes</taxon>
        <taxon>Passeroidea</taxon>
        <taxon>Fringillidae</taxon>
        <taxon>Carduelinae</taxon>
        <taxon>Serinus</taxon>
    </lineage>
</organism>
<feature type="domain" description="TOG" evidence="19">
    <location>
        <begin position="1206"/>
        <end position="1444"/>
    </location>
</feature>
<feature type="repeat" description="HEAT" evidence="17">
    <location>
        <begin position="168"/>
        <end position="206"/>
    </location>
</feature>
<evidence type="ECO:0000256" key="4">
    <source>
        <dbReference type="ARBA" id="ARBA00004629"/>
    </source>
</evidence>
<dbReference type="Gene3D" id="1.25.10.10">
    <property type="entry name" value="Leucine-rich Repeat Variant"/>
    <property type="match status" value="4"/>
</dbReference>
<feature type="region of interest" description="Disordered" evidence="18">
    <location>
        <begin position="543"/>
        <end position="604"/>
    </location>
</feature>
<dbReference type="SMART" id="SM01349">
    <property type="entry name" value="TOG"/>
    <property type="match status" value="4"/>
</dbReference>
<dbReference type="Pfam" id="PF12348">
    <property type="entry name" value="CLASP_N"/>
    <property type="match status" value="1"/>
</dbReference>
<evidence type="ECO:0000256" key="17">
    <source>
        <dbReference type="PROSITE-ProRule" id="PRU00103"/>
    </source>
</evidence>
<feature type="compositionally biased region" description="Low complexity" evidence="18">
    <location>
        <begin position="548"/>
        <end position="567"/>
    </location>
</feature>
<dbReference type="FunFam" id="1.25.10.10:FF:000005">
    <property type="entry name" value="CLIP-associating protein 1 isoform 2"/>
    <property type="match status" value="1"/>
</dbReference>
<feature type="domain" description="TOG" evidence="19">
    <location>
        <begin position="319"/>
        <end position="551"/>
    </location>
</feature>
<dbReference type="InterPro" id="IPR021133">
    <property type="entry name" value="HEAT_type_2"/>
</dbReference>
<dbReference type="FunFam" id="1.25.10.10:FF:000006">
    <property type="entry name" value="CLIP-associating protein 1 isoform 2"/>
    <property type="match status" value="1"/>
</dbReference>
<dbReference type="InterPro" id="IPR016024">
    <property type="entry name" value="ARM-type_fold"/>
</dbReference>
<dbReference type="FunFam" id="1.25.10.10:FF:000031">
    <property type="entry name" value="CLIP-associating protein 1 isoform 2"/>
    <property type="match status" value="1"/>
</dbReference>
<accession>A0A8C9ND75</accession>
<evidence type="ECO:0000256" key="12">
    <source>
        <dbReference type="ARBA" id="ARBA00022838"/>
    </source>
</evidence>
<evidence type="ECO:0000256" key="9">
    <source>
        <dbReference type="ARBA" id="ARBA00022701"/>
    </source>
</evidence>
<proteinExistence type="inferred from homology"/>
<comment type="similarity">
    <text evidence="5">Belongs to the CLASP family.</text>
</comment>
<feature type="compositionally biased region" description="Polar residues" evidence="18">
    <location>
        <begin position="571"/>
        <end position="597"/>
    </location>
</feature>
<dbReference type="PROSITE" id="PS50077">
    <property type="entry name" value="HEAT_REPEAT"/>
    <property type="match status" value="1"/>
</dbReference>
<dbReference type="Pfam" id="PF21040">
    <property type="entry name" value="CEP104-like_TOG"/>
    <property type="match status" value="1"/>
</dbReference>
<name>A0A8C9ND75_SERCA</name>
<evidence type="ECO:0000256" key="5">
    <source>
        <dbReference type="ARBA" id="ARBA00009549"/>
    </source>
</evidence>
<evidence type="ECO:0000256" key="3">
    <source>
        <dbReference type="ARBA" id="ARBA00004601"/>
    </source>
</evidence>
<dbReference type="InterPro" id="IPR011989">
    <property type="entry name" value="ARM-like"/>
</dbReference>
<dbReference type="GO" id="GO:0005813">
    <property type="term" value="C:centrosome"/>
    <property type="evidence" value="ECO:0007669"/>
    <property type="project" value="UniProtKB-SubCell"/>
</dbReference>
<evidence type="ECO:0000313" key="20">
    <source>
        <dbReference type="Ensembl" id="ENSSCAP00000016382.1"/>
    </source>
</evidence>
<gene>
    <name evidence="20" type="primary">CLASP1</name>
</gene>
<feature type="compositionally biased region" description="Polar residues" evidence="18">
    <location>
        <begin position="716"/>
        <end position="725"/>
    </location>
</feature>
<feature type="region of interest" description="Disordered" evidence="18">
    <location>
        <begin position="641"/>
        <end position="738"/>
    </location>
</feature>
<feature type="region of interest" description="Disordered" evidence="18">
    <location>
        <begin position="613"/>
        <end position="632"/>
    </location>
</feature>
<dbReference type="Proteomes" id="UP000694409">
    <property type="component" value="Unassembled WGS sequence"/>
</dbReference>
<evidence type="ECO:0000259" key="19">
    <source>
        <dbReference type="SMART" id="SM01349"/>
    </source>
</evidence>
<dbReference type="GO" id="GO:0007026">
    <property type="term" value="P:negative regulation of microtubule depolymerization"/>
    <property type="evidence" value="ECO:0007669"/>
    <property type="project" value="UniProtKB-ARBA"/>
</dbReference>
<keyword evidence="12" id="KW-0995">Kinetochore</keyword>
<protein>
    <submittedName>
        <fullName evidence="20">Cytoplasmic linker associated protein 1</fullName>
    </submittedName>
</protein>
<evidence type="ECO:0000256" key="8">
    <source>
        <dbReference type="ARBA" id="ARBA00022618"/>
    </source>
</evidence>
<dbReference type="GO" id="GO:0072686">
    <property type="term" value="C:mitotic spindle"/>
    <property type="evidence" value="ECO:0007669"/>
    <property type="project" value="TreeGrafter"/>
</dbReference>
<dbReference type="GO" id="GO:0045180">
    <property type="term" value="C:basal cortex"/>
    <property type="evidence" value="ECO:0007669"/>
    <property type="project" value="TreeGrafter"/>
</dbReference>
<dbReference type="GeneTree" id="ENSGT00940000154817"/>
<dbReference type="PANTHER" id="PTHR21567:SF28">
    <property type="entry name" value="CLIP-ASSOCIATING PROTEIN 1"/>
    <property type="match status" value="1"/>
</dbReference>
<dbReference type="FunFam" id="1.25.10.10:FF:000001">
    <property type="entry name" value="CLIP-associating protein 1 isoform 2"/>
    <property type="match status" value="1"/>
</dbReference>
<evidence type="ECO:0000256" key="10">
    <source>
        <dbReference type="ARBA" id="ARBA00022737"/>
    </source>
</evidence>
<reference evidence="20" key="1">
    <citation type="submission" date="2025-08" db="UniProtKB">
        <authorList>
            <consortium name="Ensembl"/>
        </authorList>
    </citation>
    <scope>IDENTIFICATION</scope>
</reference>
<dbReference type="GO" id="GO:0005881">
    <property type="term" value="C:cytoplasmic microtubule"/>
    <property type="evidence" value="ECO:0007669"/>
    <property type="project" value="TreeGrafter"/>
</dbReference>
<feature type="compositionally biased region" description="Polar residues" evidence="18">
    <location>
        <begin position="645"/>
        <end position="658"/>
    </location>
</feature>
<keyword evidence="10" id="KW-0677">Repeat</keyword>
<dbReference type="GO" id="GO:0000776">
    <property type="term" value="C:kinetochore"/>
    <property type="evidence" value="ECO:0007669"/>
    <property type="project" value="UniProtKB-KW"/>
</dbReference>
<dbReference type="GO" id="GO:0040001">
    <property type="term" value="P:establishment of mitotic spindle localization"/>
    <property type="evidence" value="ECO:0007669"/>
    <property type="project" value="TreeGrafter"/>
</dbReference>
<evidence type="ECO:0000256" key="7">
    <source>
        <dbReference type="ARBA" id="ARBA00022490"/>
    </source>
</evidence>
<feature type="compositionally biased region" description="Low complexity" evidence="18">
    <location>
        <begin position="668"/>
        <end position="687"/>
    </location>
</feature>
<evidence type="ECO:0000256" key="14">
    <source>
        <dbReference type="ARBA" id="ARBA00023212"/>
    </source>
</evidence>
<dbReference type="InterPro" id="IPR048491">
    <property type="entry name" value="XMAP215_CLASP_TOG"/>
</dbReference>
<dbReference type="InterPro" id="IPR034085">
    <property type="entry name" value="TOG"/>
</dbReference>
<feature type="region of interest" description="Disordered" evidence="18">
    <location>
        <begin position="1036"/>
        <end position="1085"/>
    </location>
</feature>
<evidence type="ECO:0000256" key="13">
    <source>
        <dbReference type="ARBA" id="ARBA00023034"/>
    </source>
</evidence>
<keyword evidence="16" id="KW-0137">Centromere</keyword>
<evidence type="ECO:0000256" key="2">
    <source>
        <dbReference type="ARBA" id="ARBA00004300"/>
    </source>
</evidence>
<keyword evidence="15" id="KW-0131">Cell cycle</keyword>
<evidence type="ECO:0000256" key="18">
    <source>
        <dbReference type="SAM" id="MobiDB-lite"/>
    </source>
</evidence>